<evidence type="ECO:0000313" key="2">
    <source>
        <dbReference type="Proteomes" id="UP000281406"/>
    </source>
</evidence>
<organism evidence="1 2">
    <name type="scientific">Anabarilius grahami</name>
    <name type="common">Kanglang fish</name>
    <name type="synonym">Barilius grahami</name>
    <dbReference type="NCBI Taxonomy" id="495550"/>
    <lineage>
        <taxon>Eukaryota</taxon>
        <taxon>Metazoa</taxon>
        <taxon>Chordata</taxon>
        <taxon>Craniata</taxon>
        <taxon>Vertebrata</taxon>
        <taxon>Euteleostomi</taxon>
        <taxon>Actinopterygii</taxon>
        <taxon>Neopterygii</taxon>
        <taxon>Teleostei</taxon>
        <taxon>Ostariophysi</taxon>
        <taxon>Cypriniformes</taxon>
        <taxon>Xenocyprididae</taxon>
        <taxon>Xenocypridinae</taxon>
        <taxon>Xenocypridinae incertae sedis</taxon>
        <taxon>Anabarilius</taxon>
    </lineage>
</organism>
<dbReference type="EMBL" id="RJVU01005799">
    <property type="protein sequence ID" value="ROL54743.1"/>
    <property type="molecule type" value="Genomic_DNA"/>
</dbReference>
<proteinExistence type="predicted"/>
<accession>A0A3N0Z8Q7</accession>
<gene>
    <name evidence="1" type="ORF">DPX16_3896</name>
</gene>
<protein>
    <submittedName>
        <fullName evidence="1">Uncharacterized protein</fullName>
    </submittedName>
</protein>
<keyword evidence="2" id="KW-1185">Reference proteome</keyword>
<evidence type="ECO:0000313" key="1">
    <source>
        <dbReference type="EMBL" id="ROL54743.1"/>
    </source>
</evidence>
<dbReference type="AlphaFoldDB" id="A0A3N0Z8Q7"/>
<comment type="caution">
    <text evidence="1">The sequence shown here is derived from an EMBL/GenBank/DDBJ whole genome shotgun (WGS) entry which is preliminary data.</text>
</comment>
<reference evidence="1 2" key="1">
    <citation type="submission" date="2018-10" db="EMBL/GenBank/DDBJ databases">
        <title>Genome assembly for a Yunnan-Guizhou Plateau 3E fish, Anabarilius grahami (Regan), and its evolutionary and genetic applications.</title>
        <authorList>
            <person name="Jiang W."/>
        </authorList>
    </citation>
    <scope>NUCLEOTIDE SEQUENCE [LARGE SCALE GENOMIC DNA]</scope>
    <source>
        <strain evidence="1">AG-KIZ</strain>
        <tissue evidence="1">Muscle</tissue>
    </source>
</reference>
<dbReference type="Proteomes" id="UP000281406">
    <property type="component" value="Unassembled WGS sequence"/>
</dbReference>
<name>A0A3N0Z8Q7_ANAGA</name>
<sequence>MLAMANISAARKRHPEIMKSSSFVEQNKLPKDQVVPLIFLLTADAPSSHGDCGLLLLLANRLQIRTVCLPSGGPNATRRPHIHLQEGLDRGI</sequence>